<keyword evidence="3" id="KW-1185">Reference proteome</keyword>
<dbReference type="AlphaFoldDB" id="A0A1H6R0H0"/>
<feature type="transmembrane region" description="Helical" evidence="1">
    <location>
        <begin position="6"/>
        <end position="22"/>
    </location>
</feature>
<dbReference type="Proteomes" id="UP000199702">
    <property type="component" value="Unassembled WGS sequence"/>
</dbReference>
<feature type="transmembrane region" description="Helical" evidence="1">
    <location>
        <begin position="187"/>
        <end position="207"/>
    </location>
</feature>
<name>A0A1H6R0H0_9FLAO</name>
<evidence type="ECO:0000256" key="1">
    <source>
        <dbReference type="SAM" id="Phobius"/>
    </source>
</evidence>
<dbReference type="RefSeq" id="WP_091308095.1">
    <property type="nucleotide sequence ID" value="NZ_FNYA01000001.1"/>
</dbReference>
<proteinExistence type="predicted"/>
<dbReference type="EMBL" id="FNYA01000001">
    <property type="protein sequence ID" value="SEI46734.1"/>
    <property type="molecule type" value="Genomic_DNA"/>
</dbReference>
<feature type="transmembrane region" description="Helical" evidence="1">
    <location>
        <begin position="58"/>
        <end position="76"/>
    </location>
</feature>
<keyword evidence="1" id="KW-0472">Membrane</keyword>
<keyword evidence="1" id="KW-0812">Transmembrane</keyword>
<feature type="transmembrane region" description="Helical" evidence="1">
    <location>
        <begin position="119"/>
        <end position="136"/>
    </location>
</feature>
<organism evidence="2 3">
    <name type="scientific">Flavobacterium terrigena</name>
    <dbReference type="NCBI Taxonomy" id="402734"/>
    <lineage>
        <taxon>Bacteria</taxon>
        <taxon>Pseudomonadati</taxon>
        <taxon>Bacteroidota</taxon>
        <taxon>Flavobacteriia</taxon>
        <taxon>Flavobacteriales</taxon>
        <taxon>Flavobacteriaceae</taxon>
        <taxon>Flavobacterium</taxon>
    </lineage>
</organism>
<reference evidence="3" key="1">
    <citation type="submission" date="2016-10" db="EMBL/GenBank/DDBJ databases">
        <authorList>
            <person name="Varghese N."/>
            <person name="Submissions S."/>
        </authorList>
    </citation>
    <scope>NUCLEOTIDE SEQUENCE [LARGE SCALE GENOMIC DNA]</scope>
    <source>
        <strain evidence="3">DSM 17934</strain>
    </source>
</reference>
<dbReference type="OrthoDB" id="1253476at2"/>
<sequence length="213" mass="25852">MKVKYYFYILTFAVAILYLIGFKNKSKTYKIFSLFLIADVVLNFISDELYNWFGIYNHFFINIIFLFQFGFLSLFYSYSFDNKKWRNIVEVLLIIVSSYLIIKYSIFPDTFFILHYQDVYLTIFPIIVYGVVYLYNEYDKPQELYYANLGILIHFIVNFFCFISWPLQSLSIEYDYLDEFNIIISNYSRDLHFITYIIYAIVLLYQLKKLKSK</sequence>
<feature type="transmembrane region" description="Helical" evidence="1">
    <location>
        <begin position="88"/>
        <end position="107"/>
    </location>
</feature>
<keyword evidence="1" id="KW-1133">Transmembrane helix</keyword>
<evidence type="ECO:0000313" key="3">
    <source>
        <dbReference type="Proteomes" id="UP000199702"/>
    </source>
</evidence>
<dbReference type="STRING" id="402734.SAMN05660918_0734"/>
<evidence type="ECO:0008006" key="4">
    <source>
        <dbReference type="Google" id="ProtNLM"/>
    </source>
</evidence>
<accession>A0A1H6R0H0</accession>
<protein>
    <recommendedName>
        <fullName evidence="4">YhhN-like protein</fullName>
    </recommendedName>
</protein>
<feature type="transmembrane region" description="Helical" evidence="1">
    <location>
        <begin position="145"/>
        <end position="167"/>
    </location>
</feature>
<gene>
    <name evidence="2" type="ORF">SAMN05660918_0734</name>
</gene>
<feature type="transmembrane region" description="Helical" evidence="1">
    <location>
        <begin position="29"/>
        <end position="46"/>
    </location>
</feature>
<evidence type="ECO:0000313" key="2">
    <source>
        <dbReference type="EMBL" id="SEI46734.1"/>
    </source>
</evidence>